<dbReference type="NCBIfam" id="TIGR02120">
    <property type="entry name" value="GspF"/>
    <property type="match status" value="1"/>
</dbReference>
<evidence type="ECO:0000256" key="8">
    <source>
        <dbReference type="SAM" id="Phobius"/>
    </source>
</evidence>
<dbReference type="InterPro" id="IPR018076">
    <property type="entry name" value="T2SS_GspF_dom"/>
</dbReference>
<organism evidence="10 11">
    <name type="scientific">Achromobacter aloeverae</name>
    <dbReference type="NCBI Taxonomy" id="1750518"/>
    <lineage>
        <taxon>Bacteria</taxon>
        <taxon>Pseudomonadati</taxon>
        <taxon>Pseudomonadota</taxon>
        <taxon>Betaproteobacteria</taxon>
        <taxon>Burkholderiales</taxon>
        <taxon>Alcaligenaceae</taxon>
        <taxon>Achromobacter</taxon>
    </lineage>
</organism>
<keyword evidence="3" id="KW-1003">Cell membrane</keyword>
<evidence type="ECO:0000313" key="11">
    <source>
        <dbReference type="Proteomes" id="UP000290849"/>
    </source>
</evidence>
<name>A0A4Q1HDM2_9BURK</name>
<dbReference type="RefSeq" id="WP_129153986.1">
    <property type="nucleotide sequence ID" value="NZ_JBHSDO010000015.1"/>
</dbReference>
<evidence type="ECO:0000256" key="4">
    <source>
        <dbReference type="ARBA" id="ARBA00022519"/>
    </source>
</evidence>
<comment type="caution">
    <text evidence="10">The sequence shown here is derived from an EMBL/GenBank/DDBJ whole genome shotgun (WGS) entry which is preliminary data.</text>
</comment>
<dbReference type="InterPro" id="IPR011850">
    <property type="entry name" value="T2SS_GspF"/>
</dbReference>
<feature type="transmembrane region" description="Helical" evidence="8">
    <location>
        <begin position="379"/>
        <end position="400"/>
    </location>
</feature>
<dbReference type="FunFam" id="1.20.81.30:FF:000001">
    <property type="entry name" value="Type II secretion system protein F"/>
    <property type="match status" value="2"/>
</dbReference>
<dbReference type="InterPro" id="IPR042094">
    <property type="entry name" value="T2SS_GspF_sf"/>
</dbReference>
<proteinExistence type="inferred from homology"/>
<evidence type="ECO:0000256" key="2">
    <source>
        <dbReference type="ARBA" id="ARBA00005745"/>
    </source>
</evidence>
<comment type="similarity">
    <text evidence="2">Belongs to the GSP F family.</text>
</comment>
<sequence>MPSFRYTATDALGKTVRGLIDADTARGARNQLRARGLLPLSTEPAGGRTTDAGAGAGRALFGPRLSDADLAWLTRQLSSLLAAGLPLDAALGAAQDQAERKHVAEVLAGVRADVRAGHRLAQALAARPRDFPEIYRALVTAGEESGELSTVMDKLAVHIEDRNALRSKILTAFIYPGVVGCVSVVIVIFLLGYVVPQVVSAFSQTHQQLPFLTRAMLALSDYVRQWGWLTGLVVAALVLAWRRALRLPAARLAWHARVLRLPLAGRFVLGVNVARFASTLAILSGSGVPLLRALDAARQTLGNDRLRDAVDDATARVREGATLASSLQVQRVFPSLLIHLTASGEKTGTLPHMLERASSTLARELERRAMAMTALLEPAMILLMGGFVLMIVLAVMMPILEINQLVR</sequence>
<dbReference type="InterPro" id="IPR003004">
    <property type="entry name" value="GspF/PilC"/>
</dbReference>
<evidence type="ECO:0000256" key="1">
    <source>
        <dbReference type="ARBA" id="ARBA00004429"/>
    </source>
</evidence>
<dbReference type="Pfam" id="PF00482">
    <property type="entry name" value="T2SSF"/>
    <property type="match status" value="2"/>
</dbReference>
<feature type="transmembrane region" description="Helical" evidence="8">
    <location>
        <begin position="172"/>
        <end position="195"/>
    </location>
</feature>
<dbReference type="Gene3D" id="1.20.81.30">
    <property type="entry name" value="Type II secretion system (T2SS), domain F"/>
    <property type="match status" value="2"/>
</dbReference>
<evidence type="ECO:0000313" key="10">
    <source>
        <dbReference type="EMBL" id="RXN83874.1"/>
    </source>
</evidence>
<reference evidence="10 11" key="1">
    <citation type="journal article" date="2017" name="Int. J. Syst. Evol. Microbiol.">
        <title>Achromobacter aloeverae sp. nov., isolated from the root of Aloe vera (L.) Burm.f.</title>
        <authorList>
            <person name="Kuncharoen N."/>
            <person name="Muramatsu Y."/>
            <person name="Shibata C."/>
            <person name="Kamakura Y."/>
            <person name="Nakagawa Y."/>
            <person name="Tanasupawat S."/>
        </authorList>
    </citation>
    <scope>NUCLEOTIDE SEQUENCE [LARGE SCALE GENOMIC DNA]</scope>
    <source>
        <strain evidence="10 11">AVA-1</strain>
    </source>
</reference>
<dbReference type="AlphaFoldDB" id="A0A4Q1HDM2"/>
<keyword evidence="11" id="KW-1185">Reference proteome</keyword>
<dbReference type="PRINTS" id="PR00812">
    <property type="entry name" value="BCTERIALGSPF"/>
</dbReference>
<feature type="domain" description="Type II secretion system protein GspF" evidence="9">
    <location>
        <begin position="276"/>
        <end position="398"/>
    </location>
</feature>
<protein>
    <submittedName>
        <fullName evidence="10">Type II secretion system protein GspF</fullName>
    </submittedName>
</protein>
<evidence type="ECO:0000259" key="9">
    <source>
        <dbReference type="Pfam" id="PF00482"/>
    </source>
</evidence>
<feature type="domain" description="Type II secretion system protein GspF" evidence="9">
    <location>
        <begin position="74"/>
        <end position="196"/>
    </location>
</feature>
<accession>A0A4Q1HDM2</accession>
<keyword evidence="5 8" id="KW-0812">Transmembrane</keyword>
<evidence type="ECO:0000256" key="3">
    <source>
        <dbReference type="ARBA" id="ARBA00022475"/>
    </source>
</evidence>
<gene>
    <name evidence="10" type="primary">gspF</name>
    <name evidence="10" type="ORF">C7R54_26820</name>
</gene>
<dbReference type="EMBL" id="PYAL01000009">
    <property type="protein sequence ID" value="RXN83874.1"/>
    <property type="molecule type" value="Genomic_DNA"/>
</dbReference>
<comment type="subcellular location">
    <subcellularLocation>
        <location evidence="1">Cell inner membrane</location>
        <topology evidence="1">Multi-pass membrane protein</topology>
    </subcellularLocation>
</comment>
<evidence type="ECO:0000256" key="7">
    <source>
        <dbReference type="ARBA" id="ARBA00023136"/>
    </source>
</evidence>
<evidence type="ECO:0000256" key="6">
    <source>
        <dbReference type="ARBA" id="ARBA00022989"/>
    </source>
</evidence>
<keyword evidence="7 8" id="KW-0472">Membrane</keyword>
<dbReference type="GO" id="GO:0015628">
    <property type="term" value="P:protein secretion by the type II secretion system"/>
    <property type="evidence" value="ECO:0007669"/>
    <property type="project" value="InterPro"/>
</dbReference>
<dbReference type="PANTHER" id="PTHR30012">
    <property type="entry name" value="GENERAL SECRETION PATHWAY PROTEIN"/>
    <property type="match status" value="1"/>
</dbReference>
<feature type="transmembrane region" description="Helical" evidence="8">
    <location>
        <begin position="226"/>
        <end position="242"/>
    </location>
</feature>
<dbReference type="Proteomes" id="UP000290849">
    <property type="component" value="Unassembled WGS sequence"/>
</dbReference>
<evidence type="ECO:0000256" key="5">
    <source>
        <dbReference type="ARBA" id="ARBA00022692"/>
    </source>
</evidence>
<keyword evidence="4" id="KW-0997">Cell inner membrane</keyword>
<dbReference type="GO" id="GO:0015627">
    <property type="term" value="C:type II protein secretion system complex"/>
    <property type="evidence" value="ECO:0007669"/>
    <property type="project" value="InterPro"/>
</dbReference>
<dbReference type="OrthoDB" id="9805682at2"/>
<dbReference type="PANTHER" id="PTHR30012:SF0">
    <property type="entry name" value="TYPE II SECRETION SYSTEM PROTEIN F-RELATED"/>
    <property type="match status" value="1"/>
</dbReference>
<keyword evidence="6 8" id="KW-1133">Transmembrane helix</keyword>
<dbReference type="GO" id="GO:0005886">
    <property type="term" value="C:plasma membrane"/>
    <property type="evidence" value="ECO:0007669"/>
    <property type="project" value="UniProtKB-SubCell"/>
</dbReference>